<dbReference type="Pfam" id="PF00527">
    <property type="entry name" value="E7"/>
    <property type="match status" value="1"/>
</dbReference>
<comment type="domain">
    <text evidence="18">The E7 terminal domain is an intrinsically disordered domain, whose flexibility and conformational transitions confer target adaptability to the oncoprotein. It allows adaptation to a variety of protein targets and exposes the PEST degradation sequence that regulates its turnover in the cell.</text>
</comment>
<feature type="zinc finger region" evidence="18">
    <location>
        <begin position="60"/>
        <end position="96"/>
    </location>
</feature>
<keyword evidence="15" id="KW-0922">Interferon antiviral system evasion</keyword>
<dbReference type="HAMAP" id="MF_04004">
    <property type="entry name" value="PPV_E7"/>
    <property type="match status" value="1"/>
</dbReference>
<comment type="subcellular location">
    <subcellularLocation>
        <location evidence="18">Host cytoplasm</location>
    </subcellularLocation>
    <subcellularLocation>
        <location evidence="18">Host nucleus</location>
    </subcellularLocation>
    <text evidence="18">Predominantly found in the host nucleus.</text>
</comment>
<evidence type="ECO:0000256" key="2">
    <source>
        <dbReference type="ARBA" id="ARBA00022518"/>
    </source>
</evidence>
<keyword evidence="6 18" id="KW-0479">Metal-binding</keyword>
<evidence type="ECO:0000256" key="16">
    <source>
        <dbReference type="ARBA" id="ARBA00023280"/>
    </source>
</evidence>
<keyword evidence="16 18" id="KW-0899">Viral immunoevasion</keyword>
<dbReference type="GO" id="GO:0003677">
    <property type="term" value="F:DNA binding"/>
    <property type="evidence" value="ECO:0007669"/>
    <property type="project" value="UniProtKB-UniRule"/>
</dbReference>
<proteinExistence type="inferred from homology"/>
<comment type="caution">
    <text evidence="18">Lacks conserved residue(s) required for the propagation of feature annotation.</text>
</comment>
<keyword evidence="4 18" id="KW-0945">Host-virus interaction</keyword>
<dbReference type="GO" id="GO:0030430">
    <property type="term" value="C:host cell cytoplasm"/>
    <property type="evidence" value="ECO:0007669"/>
    <property type="project" value="UniProtKB-SubCell"/>
</dbReference>
<dbReference type="Gene3D" id="3.30.160.330">
    <property type="match status" value="1"/>
</dbReference>
<evidence type="ECO:0000256" key="15">
    <source>
        <dbReference type="ARBA" id="ARBA00023258"/>
    </source>
</evidence>
<reference evidence="20 22" key="1">
    <citation type="journal article" date="1999" name="Virology">
        <title>Nucleotide sequence and characterization of human papillomavirus type 83, a novel genital papillomavirus.</title>
        <authorList>
            <person name="Brown D.R."/>
            <person name="McClowry T.L."/>
            <person name="Woods K."/>
            <person name="Fife K.H."/>
        </authorList>
    </citation>
    <scope>NUCLEOTIDE SEQUENCE [LARGE SCALE GENOMIC DNA]</scope>
</reference>
<protein>
    <recommendedName>
        <fullName evidence="18 19">Protein E7</fullName>
    </recommendedName>
</protein>
<evidence type="ECO:0000313" key="22">
    <source>
        <dbReference type="Proteomes" id="UP000172383"/>
    </source>
</evidence>
<dbReference type="Proteomes" id="UP000172383">
    <property type="component" value="Genome"/>
</dbReference>
<dbReference type="GO" id="GO:0039645">
    <property type="term" value="P:symbiont-mediated perturbation of host cell cycle G1/S transition checkpoint"/>
    <property type="evidence" value="ECO:0007669"/>
    <property type="project" value="UniProtKB-UniRule"/>
</dbReference>
<dbReference type="GO" id="GO:0008270">
    <property type="term" value="F:zinc ion binding"/>
    <property type="evidence" value="ECO:0007669"/>
    <property type="project" value="UniProtKB-KW"/>
</dbReference>
<keyword evidence="17 18" id="KW-1078">G1/S host cell cycle checkpoint dysregulation by virus</keyword>
<evidence type="ECO:0000256" key="19">
    <source>
        <dbReference type="PIRNR" id="PIRNR003407"/>
    </source>
</evidence>
<comment type="PTM">
    <text evidence="18">Highly phosphorylated.</text>
</comment>
<dbReference type="PIRSF" id="PIRSF003407">
    <property type="entry name" value="Papvi_E7"/>
    <property type="match status" value="1"/>
</dbReference>
<evidence type="ECO:0000256" key="11">
    <source>
        <dbReference type="ARBA" id="ARBA00023125"/>
    </source>
</evidence>
<keyword evidence="5 18" id="KW-1090">Inhibition of host innate immune response by virus</keyword>
<keyword evidence="2 18" id="KW-0244">Early protein</keyword>
<evidence type="ECO:0000256" key="17">
    <source>
        <dbReference type="ARBA" id="ARBA00023309"/>
    </source>
</evidence>
<evidence type="ECO:0000256" key="7">
    <source>
        <dbReference type="ARBA" id="ARBA00022771"/>
    </source>
</evidence>
<comment type="function">
    <text evidence="18">Plays a role in viral genome replication by driving entry of quiescent cells into the cell cycle. Stimulation of progression from G1 to S phase allows the virus to efficiently use the cellular DNA replicating machinery to achieve viral genome replication. E7 protein has both transforming and trans-activating activities. Induces the disassembly of the E2F1 transcription factor from RB1, with subsequent transcriptional activation of E2F1-regulated S-phase genes. Interferes with host histone deacetylation mediated by HDAC1 and HDAC2, leading to transcription activation. Plays also a role in the inhibition of both antiviral and antiproliferative functions of host interferon alpha. Interaction with host TMEM173/STING impairs the ability of TMEM173/STING to sense cytosolic DNA and promote the production of type I interferon (IFN-alpha and IFN-beta).</text>
</comment>
<evidence type="ECO:0000256" key="12">
    <source>
        <dbReference type="ARBA" id="ARBA00023159"/>
    </source>
</evidence>
<comment type="subunit">
    <text evidence="18">Homodimer. Homooligomer. Interacts with host RB1; this interaction induces dissociation of RB1-E2F1 complex thereby disrupting RB1 activity. Interacts with host EP300; this interaction represses EP300 transcriptional activity. Interacts with protein E2; this interaction inhibits E7 oncogenic activity. Interacts with host TMEM173/STING; this interaction impairs the ability of TMEM173/STING to sense cytosolic DNA and promote the production of type I interferon (IFN-alpha and IFN-beta).</text>
</comment>
<name>Q9WNM9_9PAPI</name>
<dbReference type="GO" id="GO:0042025">
    <property type="term" value="C:host cell nucleus"/>
    <property type="evidence" value="ECO:0007669"/>
    <property type="project" value="UniProtKB-SubCell"/>
</dbReference>
<evidence type="ECO:0000256" key="18">
    <source>
        <dbReference type="HAMAP-Rule" id="MF_04004"/>
    </source>
</evidence>
<keyword evidence="14 18" id="KW-1035">Host cytoplasm</keyword>
<comment type="similarity">
    <text evidence="18 19">Belongs to the papillomaviridae E7 protein family.</text>
</comment>
<evidence type="ECO:0000256" key="6">
    <source>
        <dbReference type="ARBA" id="ARBA00022723"/>
    </source>
</evidence>
<dbReference type="EMBL" id="HQ724330">
    <property type="protein sequence ID" value="AEA76643.1"/>
    <property type="molecule type" value="Genomic_DNA"/>
</dbReference>
<sequence>MHGHTATIAEIVLEEIPDIVDLYCNEQGIDSSEEEDDRDCGVRDQLAEQAKQAYRVLTVCGMCGQALRLAVLCEDADLKRLQDLLVNAVDIVCPGCA</sequence>
<dbReference type="GO" id="GO:0039502">
    <property type="term" value="P:symbiont-mediated suppression of host type I interferon-mediated signaling pathway"/>
    <property type="evidence" value="ECO:0007669"/>
    <property type="project" value="UniProtKB-UniRule"/>
</dbReference>
<dbReference type="GO" id="GO:0003700">
    <property type="term" value="F:DNA-binding transcription factor activity"/>
    <property type="evidence" value="ECO:0007669"/>
    <property type="project" value="UniProtKB-UniRule"/>
</dbReference>
<dbReference type="SUPFAM" id="SSF161234">
    <property type="entry name" value="E7 C-terminal domain-like"/>
    <property type="match status" value="1"/>
</dbReference>
<feature type="short sequence motif" description="Nuclear export signal" evidence="18">
    <location>
        <begin position="78"/>
        <end position="86"/>
    </location>
</feature>
<dbReference type="GO" id="GO:0019904">
    <property type="term" value="F:protein domain specific binding"/>
    <property type="evidence" value="ECO:0007669"/>
    <property type="project" value="UniProtKB-UniRule"/>
</dbReference>
<keyword evidence="9 18" id="KW-0862">Zinc</keyword>
<dbReference type="GO" id="GO:0052170">
    <property type="term" value="P:symbiont-mediated suppression of host innate immune response"/>
    <property type="evidence" value="ECO:0007669"/>
    <property type="project" value="UniProtKB-KW"/>
</dbReference>
<keyword evidence="1 18" id="KW-1121">Modulation of host cell cycle by virus</keyword>
<keyword evidence="8 18" id="KW-1114">Inhibition of host interferon signaling pathway by virus</keyword>
<dbReference type="GO" id="GO:0006351">
    <property type="term" value="P:DNA-templated transcription"/>
    <property type="evidence" value="ECO:0007669"/>
    <property type="project" value="UniProtKB-UniRule"/>
</dbReference>
<keyword evidence="11 18" id="KW-0238">DNA-binding</keyword>
<evidence type="ECO:0000256" key="13">
    <source>
        <dbReference type="ARBA" id="ARBA00023163"/>
    </source>
</evidence>
<keyword evidence="12 18" id="KW-0010">Activator</keyword>
<evidence type="ECO:0000256" key="3">
    <source>
        <dbReference type="ARBA" id="ARBA00022562"/>
    </source>
</evidence>
<evidence type="ECO:0000313" key="20">
    <source>
        <dbReference type="EMBL" id="AAD38969.1"/>
    </source>
</evidence>
<comment type="function">
    <text evidence="19">E7 protein has both transforming and trans-activating activities.</text>
</comment>
<feature type="short sequence motif" description="LXCXE motif; interaction with host RB1 and TMEM173/STING" evidence="18">
    <location>
        <begin position="22"/>
        <end position="26"/>
    </location>
</feature>
<keyword evidence="7 18" id="KW-0863">Zinc-finger</keyword>
<evidence type="ECO:0000256" key="4">
    <source>
        <dbReference type="ARBA" id="ARBA00022581"/>
    </source>
</evidence>
<keyword evidence="3 18" id="KW-1048">Host nucleus</keyword>
<reference evidence="21" key="3">
    <citation type="journal article" date="2011" name="J. Gen. Virol.">
        <title>Characterization of a cluster of oncogenic mutations in E6 of a human papillomavirus 83 variant isolated from a high-grade squamous intraepithelial lesion.</title>
        <authorList>
            <person name="Cannavo I."/>
            <person name="Benchetrit M."/>
            <person name="Loubatier C."/>
            <person name="Michel G."/>
            <person name="Lemichez E."/>
            <person name="Giordanengo V."/>
        </authorList>
    </citation>
    <scope>NUCLEOTIDE SEQUENCE</scope>
</reference>
<reference evidence="21" key="2">
    <citation type="journal article" date="2007" name="Gynecol. Oncol.">
        <title>Immunohistochemical and molecular study of severe cervical dysplasia associated with HPV-83.</title>
        <authorList>
            <person name="Albrecht V."/>
            <person name="Chevallier A."/>
            <person name="Bongain A."/>
            <person name="Lefebvre J.C."/>
            <person name="Giordanengo V."/>
        </authorList>
    </citation>
    <scope>NUCLEOTIDE SEQUENCE</scope>
</reference>
<evidence type="ECO:0000256" key="10">
    <source>
        <dbReference type="ARBA" id="ARBA00023015"/>
    </source>
</evidence>
<evidence type="ECO:0000313" key="21">
    <source>
        <dbReference type="EMBL" id="AEA76643.1"/>
    </source>
</evidence>
<organism evidence="20 22">
    <name type="scientific">human papillomavirus 83</name>
    <dbReference type="NCBI Taxonomy" id="333772"/>
    <lineage>
        <taxon>Viruses</taxon>
        <taxon>Monodnaviria</taxon>
        <taxon>Shotokuvirae</taxon>
        <taxon>Cossaviricota</taxon>
        <taxon>Papovaviricetes</taxon>
        <taxon>Zurhausenvirales</taxon>
        <taxon>Papillomaviridae</taxon>
        <taxon>Firstpapillomavirinae</taxon>
        <taxon>Alphapapillomavirus</taxon>
        <taxon>Alphapapillomavirus 3</taxon>
    </lineage>
</organism>
<keyword evidence="13 18" id="KW-0804">Transcription</keyword>
<gene>
    <name evidence="18 20" type="primary">E7</name>
</gene>
<accession>Q9WNM9</accession>
<keyword evidence="10 18" id="KW-0805">Transcription regulation</keyword>
<dbReference type="EMBL" id="AF151983">
    <property type="protein sequence ID" value="AAD38969.1"/>
    <property type="molecule type" value="Genomic_DNA"/>
</dbReference>
<evidence type="ECO:0000256" key="8">
    <source>
        <dbReference type="ARBA" id="ARBA00022830"/>
    </source>
</evidence>
<dbReference type="InterPro" id="IPR000148">
    <property type="entry name" value="Papilloma_E7"/>
</dbReference>
<evidence type="ECO:0000256" key="1">
    <source>
        <dbReference type="ARBA" id="ARBA00022504"/>
    </source>
</evidence>
<evidence type="ECO:0000256" key="5">
    <source>
        <dbReference type="ARBA" id="ARBA00022632"/>
    </source>
</evidence>
<evidence type="ECO:0000256" key="14">
    <source>
        <dbReference type="ARBA" id="ARBA00023200"/>
    </source>
</evidence>
<evidence type="ECO:0000256" key="9">
    <source>
        <dbReference type="ARBA" id="ARBA00022833"/>
    </source>
</evidence>